<keyword evidence="2" id="KW-0560">Oxidoreductase</keyword>
<feature type="domain" description="VOC" evidence="1">
    <location>
        <begin position="5"/>
        <end position="130"/>
    </location>
</feature>
<dbReference type="PANTHER" id="PTHR36110:SF4">
    <property type="entry name" value="RING-CLEAVING DIOXYGENASE MHQA-RELATED"/>
    <property type="match status" value="1"/>
</dbReference>
<evidence type="ECO:0000259" key="1">
    <source>
        <dbReference type="PROSITE" id="PS51819"/>
    </source>
</evidence>
<dbReference type="PANTHER" id="PTHR36110">
    <property type="entry name" value="RING-CLEAVING DIOXYGENASE MHQE-RELATED"/>
    <property type="match status" value="1"/>
</dbReference>
<protein>
    <submittedName>
        <fullName evidence="2">Ring-cleaving dioxygenase</fullName>
    </submittedName>
</protein>
<dbReference type="InterPro" id="IPR004360">
    <property type="entry name" value="Glyas_Fos-R_dOase_dom"/>
</dbReference>
<dbReference type="InterPro" id="IPR052537">
    <property type="entry name" value="Extradiol_RC_dioxygenase"/>
</dbReference>
<dbReference type="PROSITE" id="PS51819">
    <property type="entry name" value="VOC"/>
    <property type="match status" value="2"/>
</dbReference>
<dbReference type="InterPro" id="IPR037523">
    <property type="entry name" value="VOC_core"/>
</dbReference>
<dbReference type="AlphaFoldDB" id="A0A4R6BY04"/>
<keyword evidence="2" id="KW-0223">Dioxygenase</keyword>
<organism evidence="2 3">
    <name type="scientific">Macrococcus lamae</name>
    <dbReference type="NCBI Taxonomy" id="198484"/>
    <lineage>
        <taxon>Bacteria</taxon>
        <taxon>Bacillati</taxon>
        <taxon>Bacillota</taxon>
        <taxon>Bacilli</taxon>
        <taxon>Bacillales</taxon>
        <taxon>Staphylococcaceae</taxon>
        <taxon>Macrococcus</taxon>
    </lineage>
</organism>
<dbReference type="Pfam" id="PF00903">
    <property type="entry name" value="Glyoxalase"/>
    <property type="match status" value="2"/>
</dbReference>
<evidence type="ECO:0000313" key="2">
    <source>
        <dbReference type="EMBL" id="TDM13267.1"/>
    </source>
</evidence>
<name>A0A4R6BY04_9STAP</name>
<keyword evidence="3" id="KW-1185">Reference proteome</keyword>
<evidence type="ECO:0000313" key="3">
    <source>
        <dbReference type="Proteomes" id="UP000294802"/>
    </source>
</evidence>
<dbReference type="OrthoDB" id="2408010at2"/>
<proteinExistence type="predicted"/>
<dbReference type="RefSeq" id="WP_133442870.1">
    <property type="nucleotide sequence ID" value="NZ_SCWB01000001.1"/>
</dbReference>
<accession>A0A4R6BY04</accession>
<dbReference type="Gene3D" id="3.10.180.10">
    <property type="entry name" value="2,3-Dihydroxybiphenyl 1,2-Dioxygenase, domain 1"/>
    <property type="match status" value="2"/>
</dbReference>
<sequence>MNLSGIHHVTVKTTDMQKCYDFYHHILGMKLVKRTVSIDDTSAHHLYFGDGTGSPGTQLSFMATHASDYRQGTNDVFAYSLRVPTDQSLYYFKLRFDEFNVNYDSVIQLNGRHALPFYDMDDRLVYLVSDENNTGVKYGTADIKSTVDSIHQIVGLGPILLSVVHTLSTASVLNQVLNFDRTGEYSHVKSAQPVQVYSIAEGGNGGELHLMQSDGLTGQSNVHHIALRADGENKINQLLTVLETGNIPNSGEIDQFYCKSLYFKDLSGVLFEIATDLPGLTVDESEENLGSTLSLPPSLNNERTAIEDNLTPINLEV</sequence>
<dbReference type="InterPro" id="IPR029068">
    <property type="entry name" value="Glyas_Bleomycin-R_OHBP_Dase"/>
</dbReference>
<dbReference type="EMBL" id="SCWB01000001">
    <property type="protein sequence ID" value="TDM13267.1"/>
    <property type="molecule type" value="Genomic_DNA"/>
</dbReference>
<comment type="caution">
    <text evidence="2">The sequence shown here is derived from an EMBL/GenBank/DDBJ whole genome shotgun (WGS) entry which is preliminary data.</text>
</comment>
<dbReference type="Proteomes" id="UP000294802">
    <property type="component" value="Unassembled WGS sequence"/>
</dbReference>
<reference evidence="2 3" key="1">
    <citation type="submission" date="2019-01" db="EMBL/GenBank/DDBJ databases">
        <title>Draft genome sequences of the type strains of six Macrococcus species.</title>
        <authorList>
            <person name="Mazhar S."/>
            <person name="Altermann E."/>
            <person name="Hill C."/>
            <person name="Mcauliffe O."/>
        </authorList>
    </citation>
    <scope>NUCLEOTIDE SEQUENCE [LARGE SCALE GENOMIC DNA]</scope>
    <source>
        <strain evidence="2 3">CCM4815</strain>
    </source>
</reference>
<feature type="domain" description="VOC" evidence="1">
    <location>
        <begin position="155"/>
        <end position="276"/>
    </location>
</feature>
<gene>
    <name evidence="2" type="ORF">ERX29_01310</name>
</gene>
<dbReference type="GO" id="GO:0051213">
    <property type="term" value="F:dioxygenase activity"/>
    <property type="evidence" value="ECO:0007669"/>
    <property type="project" value="UniProtKB-KW"/>
</dbReference>
<dbReference type="SUPFAM" id="SSF54593">
    <property type="entry name" value="Glyoxalase/Bleomycin resistance protein/Dihydroxybiphenyl dioxygenase"/>
    <property type="match status" value="1"/>
</dbReference>